<dbReference type="EMBL" id="JBHTEY010000004">
    <property type="protein sequence ID" value="MFC7614590.1"/>
    <property type="molecule type" value="Genomic_DNA"/>
</dbReference>
<feature type="region of interest" description="Disordered" evidence="1">
    <location>
        <begin position="57"/>
        <end position="126"/>
    </location>
</feature>
<evidence type="ECO:0000256" key="1">
    <source>
        <dbReference type="SAM" id="MobiDB-lite"/>
    </source>
</evidence>
<feature type="compositionally biased region" description="Polar residues" evidence="1">
    <location>
        <begin position="85"/>
        <end position="95"/>
    </location>
</feature>
<evidence type="ECO:0000313" key="3">
    <source>
        <dbReference type="Proteomes" id="UP001596512"/>
    </source>
</evidence>
<organism evidence="2 3">
    <name type="scientific">Actinokineospora soli</name>
    <dbReference type="NCBI Taxonomy" id="1048753"/>
    <lineage>
        <taxon>Bacteria</taxon>
        <taxon>Bacillati</taxon>
        <taxon>Actinomycetota</taxon>
        <taxon>Actinomycetes</taxon>
        <taxon>Pseudonocardiales</taxon>
        <taxon>Pseudonocardiaceae</taxon>
        <taxon>Actinokineospora</taxon>
    </lineage>
</organism>
<name>A0ABW2TNJ3_9PSEU</name>
<protein>
    <submittedName>
        <fullName evidence="2">Uncharacterized protein</fullName>
    </submittedName>
</protein>
<keyword evidence="3" id="KW-1185">Reference proteome</keyword>
<accession>A0ABW2TNJ3</accession>
<comment type="caution">
    <text evidence="2">The sequence shown here is derived from an EMBL/GenBank/DDBJ whole genome shotgun (WGS) entry which is preliminary data.</text>
</comment>
<dbReference type="Proteomes" id="UP001596512">
    <property type="component" value="Unassembled WGS sequence"/>
</dbReference>
<feature type="region of interest" description="Disordered" evidence="1">
    <location>
        <begin position="1"/>
        <end position="29"/>
    </location>
</feature>
<sequence>MNDSTRSPSAGSATARSRASASNPASNGATAPALYAARSSCLNVGWLAPRRYQRSKNCAAVGTASGPGGAPPARSGAGDMPKCGSRSTTSASSWLRTHHCPVTGSVRRPRGIAGVVTAAPPRRAGW</sequence>
<gene>
    <name evidence="2" type="ORF">ACFQV2_14705</name>
</gene>
<proteinExistence type="predicted"/>
<reference evidence="3" key="1">
    <citation type="journal article" date="2019" name="Int. J. Syst. Evol. Microbiol.">
        <title>The Global Catalogue of Microorganisms (GCM) 10K type strain sequencing project: providing services to taxonomists for standard genome sequencing and annotation.</title>
        <authorList>
            <consortium name="The Broad Institute Genomics Platform"/>
            <consortium name="The Broad Institute Genome Sequencing Center for Infectious Disease"/>
            <person name="Wu L."/>
            <person name="Ma J."/>
        </authorList>
    </citation>
    <scope>NUCLEOTIDE SEQUENCE [LARGE SCALE GENOMIC DNA]</scope>
    <source>
        <strain evidence="3">JCM 17695</strain>
    </source>
</reference>
<evidence type="ECO:0000313" key="2">
    <source>
        <dbReference type="EMBL" id="MFC7614590.1"/>
    </source>
</evidence>